<comment type="caution">
    <text evidence="4">The sequence shown here is derived from an EMBL/GenBank/DDBJ whole genome shotgun (WGS) entry which is preliminary data.</text>
</comment>
<dbReference type="PROSITE" id="PS50075">
    <property type="entry name" value="CARRIER"/>
    <property type="match status" value="1"/>
</dbReference>
<evidence type="ECO:0000259" key="3">
    <source>
        <dbReference type="PROSITE" id="PS50075"/>
    </source>
</evidence>
<reference evidence="5" key="1">
    <citation type="journal article" date="2019" name="Int. J. Syst. Evol. Microbiol.">
        <title>The Global Catalogue of Microorganisms (GCM) 10K type strain sequencing project: providing services to taxonomists for standard genome sequencing and annotation.</title>
        <authorList>
            <consortium name="The Broad Institute Genomics Platform"/>
            <consortium name="The Broad Institute Genome Sequencing Center for Infectious Disease"/>
            <person name="Wu L."/>
            <person name="Ma J."/>
        </authorList>
    </citation>
    <scope>NUCLEOTIDE SEQUENCE [LARGE SCALE GENOMIC DNA]</scope>
    <source>
        <strain evidence="5">CGMCC 4.7275</strain>
    </source>
</reference>
<dbReference type="SMART" id="SM00823">
    <property type="entry name" value="PKS_PP"/>
    <property type="match status" value="1"/>
</dbReference>
<organism evidence="4 5">
    <name type="scientific">Streptomyces camponoticapitis</name>
    <dbReference type="NCBI Taxonomy" id="1616125"/>
    <lineage>
        <taxon>Bacteria</taxon>
        <taxon>Bacillati</taxon>
        <taxon>Actinomycetota</taxon>
        <taxon>Actinomycetes</taxon>
        <taxon>Kitasatosporales</taxon>
        <taxon>Streptomycetaceae</taxon>
        <taxon>Streptomyces</taxon>
    </lineage>
</organism>
<dbReference type="Gene3D" id="1.10.1200.10">
    <property type="entry name" value="ACP-like"/>
    <property type="match status" value="1"/>
</dbReference>
<dbReference type="Pfam" id="PF00550">
    <property type="entry name" value="PP-binding"/>
    <property type="match status" value="1"/>
</dbReference>
<gene>
    <name evidence="4" type="ORF">GCM10011583_22270</name>
</gene>
<dbReference type="SUPFAM" id="SSF47336">
    <property type="entry name" value="ACP-like"/>
    <property type="match status" value="1"/>
</dbReference>
<dbReference type="RefSeq" id="WP_189107231.1">
    <property type="nucleotide sequence ID" value="NZ_BMMV01000006.1"/>
</dbReference>
<proteinExistence type="predicted"/>
<name>A0ABQ2E2N0_9ACTN</name>
<accession>A0ABQ2E2N0</accession>
<keyword evidence="5" id="KW-1185">Reference proteome</keyword>
<keyword evidence="1" id="KW-0596">Phosphopantetheine</keyword>
<dbReference type="InterPro" id="IPR009081">
    <property type="entry name" value="PP-bd_ACP"/>
</dbReference>
<evidence type="ECO:0000313" key="5">
    <source>
        <dbReference type="Proteomes" id="UP000660265"/>
    </source>
</evidence>
<dbReference type="EMBL" id="BMMV01000006">
    <property type="protein sequence ID" value="GGJ90405.1"/>
    <property type="molecule type" value="Genomic_DNA"/>
</dbReference>
<dbReference type="InterPro" id="IPR036736">
    <property type="entry name" value="ACP-like_sf"/>
</dbReference>
<dbReference type="InterPro" id="IPR020806">
    <property type="entry name" value="PKS_PP-bd"/>
</dbReference>
<evidence type="ECO:0000256" key="2">
    <source>
        <dbReference type="ARBA" id="ARBA00022553"/>
    </source>
</evidence>
<evidence type="ECO:0000313" key="4">
    <source>
        <dbReference type="EMBL" id="GGJ90405.1"/>
    </source>
</evidence>
<keyword evidence="2" id="KW-0597">Phosphoprotein</keyword>
<feature type="domain" description="Carrier" evidence="3">
    <location>
        <begin position="1"/>
        <end position="82"/>
    </location>
</feature>
<sequence length="85" mass="9306">MESAVDVEELRTIVAESLELEPEEVGDSDHFAEDLDMDSLMVLEISSRLQQRYGISVKDSAIGSVQNLPELRDLVDSLLAEGSVA</sequence>
<evidence type="ECO:0000256" key="1">
    <source>
        <dbReference type="ARBA" id="ARBA00022450"/>
    </source>
</evidence>
<dbReference type="Proteomes" id="UP000660265">
    <property type="component" value="Unassembled WGS sequence"/>
</dbReference>
<protein>
    <recommendedName>
        <fullName evidence="3">Carrier domain-containing protein</fullName>
    </recommendedName>
</protein>